<proteinExistence type="predicted"/>
<feature type="transmembrane region" description="Helical" evidence="8">
    <location>
        <begin position="230"/>
        <end position="251"/>
    </location>
</feature>
<dbReference type="Proteomes" id="UP000838878">
    <property type="component" value="Chromosome 11"/>
</dbReference>
<keyword evidence="3 8" id="KW-1133">Transmembrane helix</keyword>
<keyword evidence="2 8" id="KW-0812">Transmembrane</keyword>
<gene>
    <name evidence="9" type="ORF">BINO364_LOCUS3049</name>
</gene>
<evidence type="ECO:0000256" key="1">
    <source>
        <dbReference type="ARBA" id="ARBA00004141"/>
    </source>
</evidence>
<keyword evidence="6" id="KW-0675">Receptor</keyword>
<feature type="transmembrane region" description="Helical" evidence="8">
    <location>
        <begin position="65"/>
        <end position="89"/>
    </location>
</feature>
<evidence type="ECO:0000256" key="8">
    <source>
        <dbReference type="SAM" id="Phobius"/>
    </source>
</evidence>
<dbReference type="PANTHER" id="PTHR45695">
    <property type="entry name" value="LEUCOKININ RECEPTOR-RELATED"/>
    <property type="match status" value="1"/>
</dbReference>
<dbReference type="CDD" id="cd00637">
    <property type="entry name" value="7tm_classA_rhodopsin-like"/>
    <property type="match status" value="1"/>
</dbReference>
<feature type="non-terminal residue" evidence="9">
    <location>
        <position position="353"/>
    </location>
</feature>
<dbReference type="AlphaFoldDB" id="A0A8J9U9K2"/>
<evidence type="ECO:0000256" key="2">
    <source>
        <dbReference type="ARBA" id="ARBA00022692"/>
    </source>
</evidence>
<dbReference type="GO" id="GO:0005886">
    <property type="term" value="C:plasma membrane"/>
    <property type="evidence" value="ECO:0007669"/>
    <property type="project" value="TreeGrafter"/>
</dbReference>
<evidence type="ECO:0000256" key="3">
    <source>
        <dbReference type="ARBA" id="ARBA00022989"/>
    </source>
</evidence>
<name>A0A8J9U9K2_9NEOP</name>
<protein>
    <recommendedName>
        <fullName evidence="11">G-protein coupled receptors family 1 profile domain-containing protein</fullName>
    </recommendedName>
</protein>
<keyword evidence="4" id="KW-0297">G-protein coupled receptor</keyword>
<organism evidence="9 10">
    <name type="scientific">Brenthis ino</name>
    <name type="common">lesser marbled fritillary</name>
    <dbReference type="NCBI Taxonomy" id="405034"/>
    <lineage>
        <taxon>Eukaryota</taxon>
        <taxon>Metazoa</taxon>
        <taxon>Ecdysozoa</taxon>
        <taxon>Arthropoda</taxon>
        <taxon>Hexapoda</taxon>
        <taxon>Insecta</taxon>
        <taxon>Pterygota</taxon>
        <taxon>Neoptera</taxon>
        <taxon>Endopterygota</taxon>
        <taxon>Lepidoptera</taxon>
        <taxon>Glossata</taxon>
        <taxon>Ditrysia</taxon>
        <taxon>Papilionoidea</taxon>
        <taxon>Nymphalidae</taxon>
        <taxon>Heliconiinae</taxon>
        <taxon>Argynnini</taxon>
        <taxon>Brenthis</taxon>
    </lineage>
</organism>
<keyword evidence="5 8" id="KW-0472">Membrane</keyword>
<dbReference type="PANTHER" id="PTHR45695:SF15">
    <property type="entry name" value="OPSIN RH2"/>
    <property type="match status" value="1"/>
</dbReference>
<feature type="transmembrane region" description="Helical" evidence="8">
    <location>
        <begin position="101"/>
        <end position="122"/>
    </location>
</feature>
<feature type="transmembrane region" description="Helical" evidence="8">
    <location>
        <begin position="263"/>
        <end position="284"/>
    </location>
</feature>
<keyword evidence="7" id="KW-0807">Transducer</keyword>
<dbReference type="SUPFAM" id="SSF81321">
    <property type="entry name" value="Family A G protein-coupled receptor-like"/>
    <property type="match status" value="1"/>
</dbReference>
<dbReference type="Pfam" id="PF00001">
    <property type="entry name" value="7tm_1"/>
    <property type="match status" value="1"/>
</dbReference>
<accession>A0A8J9U9K2</accession>
<comment type="subcellular location">
    <subcellularLocation>
        <location evidence="1">Membrane</location>
        <topology evidence="1">Multi-pass membrane protein</topology>
    </subcellularLocation>
</comment>
<dbReference type="OrthoDB" id="5984709at2759"/>
<feature type="transmembrane region" description="Helical" evidence="8">
    <location>
        <begin position="143"/>
        <end position="166"/>
    </location>
</feature>
<dbReference type="InterPro" id="IPR000276">
    <property type="entry name" value="GPCR_Rhodpsn"/>
</dbReference>
<evidence type="ECO:0000256" key="4">
    <source>
        <dbReference type="ARBA" id="ARBA00023040"/>
    </source>
</evidence>
<evidence type="ECO:0000256" key="7">
    <source>
        <dbReference type="ARBA" id="ARBA00023224"/>
    </source>
</evidence>
<dbReference type="GO" id="GO:0004930">
    <property type="term" value="F:G protein-coupled receptor activity"/>
    <property type="evidence" value="ECO:0007669"/>
    <property type="project" value="UniProtKB-KW"/>
</dbReference>
<feature type="transmembrane region" description="Helical" evidence="8">
    <location>
        <begin position="31"/>
        <end position="53"/>
    </location>
</feature>
<evidence type="ECO:0008006" key="11">
    <source>
        <dbReference type="Google" id="ProtNLM"/>
    </source>
</evidence>
<dbReference type="EMBL" id="OV170231">
    <property type="protein sequence ID" value="CAH0716253.1"/>
    <property type="molecule type" value="Genomic_DNA"/>
</dbReference>
<keyword evidence="10" id="KW-1185">Reference proteome</keyword>
<evidence type="ECO:0000256" key="6">
    <source>
        <dbReference type="ARBA" id="ARBA00023170"/>
    </source>
</evidence>
<evidence type="ECO:0000313" key="9">
    <source>
        <dbReference type="EMBL" id="CAH0716253.1"/>
    </source>
</evidence>
<sequence length="353" mass="40294">MSGVGALNVTGGIPRMSPVTFSSEWPKIARLLFMLFCSSFGSTMNGFFVASFFIEHTLKQIGNVFLALVGMADMIITTCIMPVCTVILLSGQWDNLYVCKSLHFLAITSTYCYSLYFLLVAADNYYRFCRSADEYEVFISMRIGLISFSIFLLSVLLAAGGVFLGLDYDYCEREHYGNFYFRITTMVVFHAVPALLTIICMFSTTSRIMRRARQHGHYKRSQMFERDRSMNASNIVAFLLYVISWTPYIIVVYEFPGTSDNKYYSVVWIGLLRSIITSFMYGTVNRSFRRAFAHLFNYCFCKSTLSSSFTGRHRRAMEYKSGTGEVKVHIMHQTVNTSSPQRGTSAIRETQEL</sequence>
<evidence type="ECO:0000313" key="10">
    <source>
        <dbReference type="Proteomes" id="UP000838878"/>
    </source>
</evidence>
<reference evidence="9" key="1">
    <citation type="submission" date="2021-12" db="EMBL/GenBank/DDBJ databases">
        <authorList>
            <person name="Martin H S."/>
        </authorList>
    </citation>
    <scope>NUCLEOTIDE SEQUENCE</scope>
</reference>
<feature type="transmembrane region" description="Helical" evidence="8">
    <location>
        <begin position="186"/>
        <end position="209"/>
    </location>
</feature>
<dbReference type="PRINTS" id="PR00237">
    <property type="entry name" value="GPCRRHODOPSN"/>
</dbReference>
<dbReference type="Gene3D" id="1.20.1070.10">
    <property type="entry name" value="Rhodopsin 7-helix transmembrane proteins"/>
    <property type="match status" value="1"/>
</dbReference>
<evidence type="ECO:0000256" key="5">
    <source>
        <dbReference type="ARBA" id="ARBA00023136"/>
    </source>
</evidence>